<evidence type="ECO:0000313" key="3">
    <source>
        <dbReference type="Proteomes" id="UP000324222"/>
    </source>
</evidence>
<protein>
    <submittedName>
        <fullName evidence="2">Uncharacterized protein</fullName>
    </submittedName>
</protein>
<organism evidence="2 3">
    <name type="scientific">Portunus trituberculatus</name>
    <name type="common">Swimming crab</name>
    <name type="synonym">Neptunus trituberculatus</name>
    <dbReference type="NCBI Taxonomy" id="210409"/>
    <lineage>
        <taxon>Eukaryota</taxon>
        <taxon>Metazoa</taxon>
        <taxon>Ecdysozoa</taxon>
        <taxon>Arthropoda</taxon>
        <taxon>Crustacea</taxon>
        <taxon>Multicrustacea</taxon>
        <taxon>Malacostraca</taxon>
        <taxon>Eumalacostraca</taxon>
        <taxon>Eucarida</taxon>
        <taxon>Decapoda</taxon>
        <taxon>Pleocyemata</taxon>
        <taxon>Brachyura</taxon>
        <taxon>Eubrachyura</taxon>
        <taxon>Portunoidea</taxon>
        <taxon>Portunidae</taxon>
        <taxon>Portuninae</taxon>
        <taxon>Portunus</taxon>
    </lineage>
</organism>
<reference evidence="2 3" key="1">
    <citation type="submission" date="2019-05" db="EMBL/GenBank/DDBJ databases">
        <title>Another draft genome of Portunus trituberculatus and its Hox gene families provides insights of decapod evolution.</title>
        <authorList>
            <person name="Jeong J.-H."/>
            <person name="Song I."/>
            <person name="Kim S."/>
            <person name="Choi T."/>
            <person name="Kim D."/>
            <person name="Ryu S."/>
            <person name="Kim W."/>
        </authorList>
    </citation>
    <scope>NUCLEOTIDE SEQUENCE [LARGE SCALE GENOMIC DNA]</scope>
    <source>
        <tissue evidence="2">Muscle</tissue>
    </source>
</reference>
<comment type="caution">
    <text evidence="2">The sequence shown here is derived from an EMBL/GenBank/DDBJ whole genome shotgun (WGS) entry which is preliminary data.</text>
</comment>
<sequence>MIQEEEEKERQREEGKSFQNLPSSHVPSFPPTPPAVAP</sequence>
<gene>
    <name evidence="2" type="ORF">E2C01_093135</name>
</gene>
<proteinExistence type="predicted"/>
<accession>A0A5B7JLZ7</accession>
<dbReference type="Proteomes" id="UP000324222">
    <property type="component" value="Unassembled WGS sequence"/>
</dbReference>
<feature type="compositionally biased region" description="Pro residues" evidence="1">
    <location>
        <begin position="28"/>
        <end position="38"/>
    </location>
</feature>
<dbReference type="EMBL" id="VSRR010111510">
    <property type="protein sequence ID" value="MPC97800.1"/>
    <property type="molecule type" value="Genomic_DNA"/>
</dbReference>
<evidence type="ECO:0000313" key="2">
    <source>
        <dbReference type="EMBL" id="MPC97800.1"/>
    </source>
</evidence>
<feature type="region of interest" description="Disordered" evidence="1">
    <location>
        <begin position="1"/>
        <end position="38"/>
    </location>
</feature>
<name>A0A5B7JLZ7_PORTR</name>
<dbReference type="AlphaFoldDB" id="A0A5B7JLZ7"/>
<keyword evidence="3" id="KW-1185">Reference proteome</keyword>
<evidence type="ECO:0000256" key="1">
    <source>
        <dbReference type="SAM" id="MobiDB-lite"/>
    </source>
</evidence>